<dbReference type="Pfam" id="PF12937">
    <property type="entry name" value="F-box-like"/>
    <property type="match status" value="1"/>
</dbReference>
<name>A0A9P7E7L1_9AGAM</name>
<sequence length="524" mass="59268">MHVCLLPTEILLHIFTIGNDGRFRDFSAQLAVLARTCRKFKEPALDVLWKHLNGFKPLISCLPEGVSNRDRRGNLTLRRPLLAGEWRLIHQYARRVHSFTVSGSELDIIDNHVMQALMSAPSPTSIFPNLRSLRWCDDREHFFPLLRTLLGSTITSVRVGFLSNSSFAQSALLTSLGGRCPSIRELNCVCTGGSPESSDAICESLSGLRELSRLDTGTLSPQEFLRLASLPALKSLCFRLGAYDAHEMQCNSTPTVSPKLEEVDFTVLSMSEVEHFLRGVRLPSCRSARMYIHYDYRDLNYALVPYDPLHIPDFIVSLSECLSPALEKLHVKFEFNFTDVREAIFASHSYVLGFNAVAPLLPFNRLIDLRLDWLCTSAIDDASFKTLAQSWPQLEQFYFGGAACWLIPPSMTFTALFHLIQHCPRLHTIQMSFCATPVDYDNDPFFFETIPNEEITTLSVGMSPISDPCAVVYILLRLLPKLEYVYFLGWLDDDTHALPPFEDLEDGWTAVNEILADNDHHKLE</sequence>
<evidence type="ECO:0000313" key="3">
    <source>
        <dbReference type="Proteomes" id="UP000807769"/>
    </source>
</evidence>
<feature type="domain" description="F-box" evidence="1">
    <location>
        <begin position="4"/>
        <end position="52"/>
    </location>
</feature>
<accession>A0A9P7E7L1</accession>
<dbReference type="SUPFAM" id="SSF52047">
    <property type="entry name" value="RNI-like"/>
    <property type="match status" value="1"/>
</dbReference>
<protein>
    <recommendedName>
        <fullName evidence="1">F-box domain-containing protein</fullName>
    </recommendedName>
</protein>
<proteinExistence type="predicted"/>
<gene>
    <name evidence="2" type="ORF">BJ212DRAFT_1368295</name>
</gene>
<dbReference type="Proteomes" id="UP000807769">
    <property type="component" value="Unassembled WGS sequence"/>
</dbReference>
<dbReference type="AlphaFoldDB" id="A0A9P7E7L1"/>
<dbReference type="OrthoDB" id="3543113at2759"/>
<evidence type="ECO:0000259" key="1">
    <source>
        <dbReference type="Pfam" id="PF12937"/>
    </source>
</evidence>
<evidence type="ECO:0000313" key="2">
    <source>
        <dbReference type="EMBL" id="KAG1812812.1"/>
    </source>
</evidence>
<dbReference type="InterPro" id="IPR032675">
    <property type="entry name" value="LRR_dom_sf"/>
</dbReference>
<dbReference type="EMBL" id="JABBWG010000025">
    <property type="protein sequence ID" value="KAG1812812.1"/>
    <property type="molecule type" value="Genomic_DNA"/>
</dbReference>
<dbReference type="RefSeq" id="XP_041190835.1">
    <property type="nucleotide sequence ID" value="XM_041336177.1"/>
</dbReference>
<reference evidence="2" key="1">
    <citation type="journal article" date="2020" name="New Phytol.">
        <title>Comparative genomics reveals dynamic genome evolution in host specialist ectomycorrhizal fungi.</title>
        <authorList>
            <person name="Lofgren L.A."/>
            <person name="Nguyen N.H."/>
            <person name="Vilgalys R."/>
            <person name="Ruytinx J."/>
            <person name="Liao H.L."/>
            <person name="Branco S."/>
            <person name="Kuo A."/>
            <person name="LaButti K."/>
            <person name="Lipzen A."/>
            <person name="Andreopoulos W."/>
            <person name="Pangilinan J."/>
            <person name="Riley R."/>
            <person name="Hundley H."/>
            <person name="Na H."/>
            <person name="Barry K."/>
            <person name="Grigoriev I.V."/>
            <person name="Stajich J.E."/>
            <person name="Kennedy P.G."/>
        </authorList>
    </citation>
    <scope>NUCLEOTIDE SEQUENCE</scope>
    <source>
        <strain evidence="2">MN1</strain>
    </source>
</reference>
<comment type="caution">
    <text evidence="2">The sequence shown here is derived from an EMBL/GenBank/DDBJ whole genome shotgun (WGS) entry which is preliminary data.</text>
</comment>
<dbReference type="Gene3D" id="3.80.10.10">
    <property type="entry name" value="Ribonuclease Inhibitor"/>
    <property type="match status" value="1"/>
</dbReference>
<organism evidence="2 3">
    <name type="scientific">Suillus subaureus</name>
    <dbReference type="NCBI Taxonomy" id="48587"/>
    <lineage>
        <taxon>Eukaryota</taxon>
        <taxon>Fungi</taxon>
        <taxon>Dikarya</taxon>
        <taxon>Basidiomycota</taxon>
        <taxon>Agaricomycotina</taxon>
        <taxon>Agaricomycetes</taxon>
        <taxon>Agaricomycetidae</taxon>
        <taxon>Boletales</taxon>
        <taxon>Suillineae</taxon>
        <taxon>Suillaceae</taxon>
        <taxon>Suillus</taxon>
    </lineage>
</organism>
<dbReference type="InterPro" id="IPR001810">
    <property type="entry name" value="F-box_dom"/>
</dbReference>
<keyword evidence="3" id="KW-1185">Reference proteome</keyword>
<dbReference type="GeneID" id="64630194"/>